<evidence type="ECO:0000259" key="1">
    <source>
        <dbReference type="Pfam" id="PF01323"/>
    </source>
</evidence>
<dbReference type="PANTHER" id="PTHR13887:SF41">
    <property type="entry name" value="THIOREDOXIN SUPERFAMILY PROTEIN"/>
    <property type="match status" value="1"/>
</dbReference>
<feature type="domain" description="DSBA-like thioredoxin" evidence="1">
    <location>
        <begin position="8"/>
        <end position="179"/>
    </location>
</feature>
<dbReference type="InterPro" id="IPR001853">
    <property type="entry name" value="DSBA-like_thioredoxin_dom"/>
</dbReference>
<dbReference type="Gene3D" id="3.40.30.10">
    <property type="entry name" value="Glutaredoxin"/>
    <property type="match status" value="1"/>
</dbReference>
<dbReference type="PANTHER" id="PTHR13887">
    <property type="entry name" value="GLUTATHIONE S-TRANSFERASE KAPPA"/>
    <property type="match status" value="1"/>
</dbReference>
<dbReference type="EMBL" id="HBEZ01000505">
    <property type="protein sequence ID" value="CAD8622565.1"/>
    <property type="molecule type" value="Transcribed_RNA"/>
</dbReference>
<protein>
    <recommendedName>
        <fullName evidence="1">DSBA-like thioredoxin domain-containing protein</fullName>
    </recommendedName>
</protein>
<sequence length="184" mass="20151">MSSFPQVDFQINWRPFFLNPAQDAPKEGEDKLVMYNRKFGAQRIAQMLPRMTQVFAGLGITYSMGGRTGNTIDSHRLITWAGRQGLAQQDRVVEALFDAYFSREQFLGDRAVLLDAAAKAGLDPAAAAAVVDDPNALLAEVREEVARYGRGVTGVPFFIIAGSVRLSGALPPEEFEDAITSVLR</sequence>
<gene>
    <name evidence="2" type="ORF">CCUR1050_LOCUS239</name>
</gene>
<proteinExistence type="predicted"/>
<accession>A0A7S0LTS7</accession>
<dbReference type="InterPro" id="IPR036249">
    <property type="entry name" value="Thioredoxin-like_sf"/>
</dbReference>
<evidence type="ECO:0000313" key="2">
    <source>
        <dbReference type="EMBL" id="CAD8622565.1"/>
    </source>
</evidence>
<dbReference type="CDD" id="cd03024">
    <property type="entry name" value="DsbA_FrnE"/>
    <property type="match status" value="1"/>
</dbReference>
<dbReference type="SUPFAM" id="SSF52833">
    <property type="entry name" value="Thioredoxin-like"/>
    <property type="match status" value="1"/>
</dbReference>
<reference evidence="2" key="1">
    <citation type="submission" date="2021-01" db="EMBL/GenBank/DDBJ databases">
        <authorList>
            <person name="Corre E."/>
            <person name="Pelletier E."/>
            <person name="Niang G."/>
            <person name="Scheremetjew M."/>
            <person name="Finn R."/>
            <person name="Kale V."/>
            <person name="Holt S."/>
            <person name="Cochrane G."/>
            <person name="Meng A."/>
            <person name="Brown T."/>
            <person name="Cohen L."/>
        </authorList>
    </citation>
    <scope>NUCLEOTIDE SEQUENCE</scope>
    <source>
        <strain evidence="2">CCAP979/52</strain>
    </source>
</reference>
<dbReference type="Pfam" id="PF01323">
    <property type="entry name" value="DSBA"/>
    <property type="match status" value="1"/>
</dbReference>
<dbReference type="AlphaFoldDB" id="A0A7S0LTS7"/>
<organism evidence="2">
    <name type="scientific">Cryptomonas curvata</name>
    <dbReference type="NCBI Taxonomy" id="233186"/>
    <lineage>
        <taxon>Eukaryota</taxon>
        <taxon>Cryptophyceae</taxon>
        <taxon>Cryptomonadales</taxon>
        <taxon>Cryptomonadaceae</taxon>
        <taxon>Cryptomonas</taxon>
    </lineage>
</organism>
<dbReference type="GO" id="GO:0016491">
    <property type="term" value="F:oxidoreductase activity"/>
    <property type="evidence" value="ECO:0007669"/>
    <property type="project" value="InterPro"/>
</dbReference>
<name>A0A7S0LTS7_9CRYP</name>